<reference evidence="1" key="2">
    <citation type="submission" date="2023-04" db="EMBL/GenBank/DDBJ databases">
        <authorList>
            <person name="Bruccoleri R.E."/>
            <person name="Oakeley E.J."/>
            <person name="Faust A.-M."/>
            <person name="Dessus-Babus S."/>
            <person name="Altorfer M."/>
            <person name="Burckhardt D."/>
            <person name="Oertli M."/>
            <person name="Naumann U."/>
            <person name="Petersen F."/>
            <person name="Wong J."/>
        </authorList>
    </citation>
    <scope>NUCLEOTIDE SEQUENCE</scope>
    <source>
        <strain evidence="1">GSM-AAB239-AS_SAM_17_03QT</strain>
        <tissue evidence="1">Leaf</tissue>
    </source>
</reference>
<dbReference type="EMBL" id="JANAVB010038953">
    <property type="protein sequence ID" value="KAJ6800314.1"/>
    <property type="molecule type" value="Genomic_DNA"/>
</dbReference>
<dbReference type="AlphaFoldDB" id="A0AAX6E8H7"/>
<sequence length="75" mass="8350">MCHIKLHKIALEFQVKKKYCSIFLDVQSNPNTLLAVLDNGSLSTGLGVLLTSSLSNGRISMQYVVLCSYLPHFLH</sequence>
<evidence type="ECO:0000313" key="2">
    <source>
        <dbReference type="Proteomes" id="UP001140949"/>
    </source>
</evidence>
<comment type="caution">
    <text evidence="1">The sequence shown here is derived from an EMBL/GenBank/DDBJ whole genome shotgun (WGS) entry which is preliminary data.</text>
</comment>
<dbReference type="Proteomes" id="UP001140949">
    <property type="component" value="Unassembled WGS sequence"/>
</dbReference>
<proteinExistence type="predicted"/>
<evidence type="ECO:0000313" key="1">
    <source>
        <dbReference type="EMBL" id="KAJ6800314.1"/>
    </source>
</evidence>
<name>A0AAX6E8H7_IRIPA</name>
<gene>
    <name evidence="1" type="ORF">M6B38_202825</name>
</gene>
<protein>
    <submittedName>
        <fullName evidence="1">Pentatricopeptide repeat-containing protein</fullName>
    </submittedName>
</protein>
<keyword evidence="2" id="KW-1185">Reference proteome</keyword>
<reference evidence="1" key="1">
    <citation type="journal article" date="2023" name="GigaByte">
        <title>Genome assembly of the bearded iris, Iris pallida Lam.</title>
        <authorList>
            <person name="Bruccoleri R.E."/>
            <person name="Oakeley E.J."/>
            <person name="Faust A.M.E."/>
            <person name="Altorfer M."/>
            <person name="Dessus-Babus S."/>
            <person name="Burckhardt D."/>
            <person name="Oertli M."/>
            <person name="Naumann U."/>
            <person name="Petersen F."/>
            <person name="Wong J."/>
        </authorList>
    </citation>
    <scope>NUCLEOTIDE SEQUENCE</scope>
    <source>
        <strain evidence="1">GSM-AAB239-AS_SAM_17_03QT</strain>
    </source>
</reference>
<organism evidence="1 2">
    <name type="scientific">Iris pallida</name>
    <name type="common">Sweet iris</name>
    <dbReference type="NCBI Taxonomy" id="29817"/>
    <lineage>
        <taxon>Eukaryota</taxon>
        <taxon>Viridiplantae</taxon>
        <taxon>Streptophyta</taxon>
        <taxon>Embryophyta</taxon>
        <taxon>Tracheophyta</taxon>
        <taxon>Spermatophyta</taxon>
        <taxon>Magnoliopsida</taxon>
        <taxon>Liliopsida</taxon>
        <taxon>Asparagales</taxon>
        <taxon>Iridaceae</taxon>
        <taxon>Iridoideae</taxon>
        <taxon>Irideae</taxon>
        <taxon>Iris</taxon>
    </lineage>
</organism>
<accession>A0AAX6E8H7</accession>